<evidence type="ECO:0000256" key="2">
    <source>
        <dbReference type="ARBA" id="ARBA00022475"/>
    </source>
</evidence>
<feature type="transmembrane region" description="Helical" evidence="6">
    <location>
        <begin position="39"/>
        <end position="68"/>
    </location>
</feature>
<sequence length="306" mass="32069">MIQSSDVAGVGARSPLGVPKAGWLAILRRTWAETGADNIGLIAAGIAFYMFAAIIPALGAVVLSYGLFADAETVRRNVEAIFAAVPREAATIITEQLLAVIKSAKDKQGLGLVLALGIAYYGATKGASAITTGLNIAYDVEERRGFVRSLALNLAIVAGGVVLVLAAVLVTALLGFLESLVPDAPAMLLSLIRIAGYLLLATLVVTAAAILFRFAPDRRQARWVWLSPGAILATVAWLAGTSLFGIYVSNISDYGATYGSLSAVVVLLTWLWLTAYVFLLGAELNAELERQVRGDAGPPDAQPGTR</sequence>
<name>A0A916WQQ0_9SPHN</name>
<dbReference type="GO" id="GO:0005886">
    <property type="term" value="C:plasma membrane"/>
    <property type="evidence" value="ECO:0007669"/>
    <property type="project" value="UniProtKB-SubCell"/>
</dbReference>
<dbReference type="PIRSF" id="PIRSF035875">
    <property type="entry name" value="RNase_BN"/>
    <property type="match status" value="1"/>
</dbReference>
<feature type="transmembrane region" description="Helical" evidence="6">
    <location>
        <begin position="224"/>
        <end position="248"/>
    </location>
</feature>
<evidence type="ECO:0000313" key="8">
    <source>
        <dbReference type="Proteomes" id="UP000623067"/>
    </source>
</evidence>
<dbReference type="EMBL" id="BMIH01000001">
    <property type="protein sequence ID" value="GGB20781.1"/>
    <property type="molecule type" value="Genomic_DNA"/>
</dbReference>
<keyword evidence="8" id="KW-1185">Reference proteome</keyword>
<comment type="caution">
    <text evidence="7">The sequence shown here is derived from an EMBL/GenBank/DDBJ whole genome shotgun (WGS) entry which is preliminary data.</text>
</comment>
<keyword evidence="4 6" id="KW-1133">Transmembrane helix</keyword>
<dbReference type="InterPro" id="IPR017039">
    <property type="entry name" value="Virul_fac_BrkB"/>
</dbReference>
<evidence type="ECO:0000256" key="6">
    <source>
        <dbReference type="SAM" id="Phobius"/>
    </source>
</evidence>
<reference evidence="7" key="1">
    <citation type="journal article" date="2014" name="Int. J. Syst. Evol. Microbiol.">
        <title>Complete genome sequence of Corynebacterium casei LMG S-19264T (=DSM 44701T), isolated from a smear-ripened cheese.</title>
        <authorList>
            <consortium name="US DOE Joint Genome Institute (JGI-PGF)"/>
            <person name="Walter F."/>
            <person name="Albersmeier A."/>
            <person name="Kalinowski J."/>
            <person name="Ruckert C."/>
        </authorList>
    </citation>
    <scope>NUCLEOTIDE SEQUENCE</scope>
    <source>
        <strain evidence="7">CGMCC 1.15330</strain>
    </source>
</reference>
<organism evidence="7 8">
    <name type="scientific">Sphingomonas metalli</name>
    <dbReference type="NCBI Taxonomy" id="1779358"/>
    <lineage>
        <taxon>Bacteria</taxon>
        <taxon>Pseudomonadati</taxon>
        <taxon>Pseudomonadota</taxon>
        <taxon>Alphaproteobacteria</taxon>
        <taxon>Sphingomonadales</taxon>
        <taxon>Sphingomonadaceae</taxon>
        <taxon>Sphingomonas</taxon>
    </lineage>
</organism>
<dbReference type="NCBIfam" id="TIGR00765">
    <property type="entry name" value="yihY_not_rbn"/>
    <property type="match status" value="1"/>
</dbReference>
<comment type="subcellular location">
    <subcellularLocation>
        <location evidence="1">Cell membrane</location>
        <topology evidence="1">Multi-pass membrane protein</topology>
    </subcellularLocation>
</comment>
<evidence type="ECO:0000256" key="1">
    <source>
        <dbReference type="ARBA" id="ARBA00004651"/>
    </source>
</evidence>
<keyword evidence="3 6" id="KW-0812">Transmembrane</keyword>
<evidence type="ECO:0008006" key="9">
    <source>
        <dbReference type="Google" id="ProtNLM"/>
    </source>
</evidence>
<keyword evidence="2" id="KW-1003">Cell membrane</keyword>
<evidence type="ECO:0000313" key="7">
    <source>
        <dbReference type="EMBL" id="GGB20781.1"/>
    </source>
</evidence>
<dbReference type="PANTHER" id="PTHR30213">
    <property type="entry name" value="INNER MEMBRANE PROTEIN YHJD"/>
    <property type="match status" value="1"/>
</dbReference>
<gene>
    <name evidence="7" type="ORF">GCM10011380_07950</name>
</gene>
<evidence type="ECO:0000256" key="4">
    <source>
        <dbReference type="ARBA" id="ARBA00022989"/>
    </source>
</evidence>
<reference evidence="7" key="2">
    <citation type="submission" date="2020-09" db="EMBL/GenBank/DDBJ databases">
        <authorList>
            <person name="Sun Q."/>
            <person name="Zhou Y."/>
        </authorList>
    </citation>
    <scope>NUCLEOTIDE SEQUENCE</scope>
    <source>
        <strain evidence="7">CGMCC 1.15330</strain>
    </source>
</reference>
<accession>A0A916WQQ0</accession>
<feature type="transmembrane region" description="Helical" evidence="6">
    <location>
        <begin position="194"/>
        <end position="212"/>
    </location>
</feature>
<dbReference type="Proteomes" id="UP000623067">
    <property type="component" value="Unassembled WGS sequence"/>
</dbReference>
<proteinExistence type="predicted"/>
<keyword evidence="5 6" id="KW-0472">Membrane</keyword>
<dbReference type="PANTHER" id="PTHR30213:SF0">
    <property type="entry name" value="UPF0761 MEMBRANE PROTEIN YIHY"/>
    <property type="match status" value="1"/>
</dbReference>
<dbReference type="AlphaFoldDB" id="A0A916WQQ0"/>
<feature type="transmembrane region" description="Helical" evidence="6">
    <location>
        <begin position="260"/>
        <end position="281"/>
    </location>
</feature>
<feature type="transmembrane region" description="Helical" evidence="6">
    <location>
        <begin position="150"/>
        <end position="174"/>
    </location>
</feature>
<dbReference type="Pfam" id="PF03631">
    <property type="entry name" value="Virul_fac_BrkB"/>
    <property type="match status" value="1"/>
</dbReference>
<evidence type="ECO:0000256" key="5">
    <source>
        <dbReference type="ARBA" id="ARBA00023136"/>
    </source>
</evidence>
<protein>
    <recommendedName>
        <fullName evidence="9">YihY/virulence factor BrkB family protein</fullName>
    </recommendedName>
</protein>
<evidence type="ECO:0000256" key="3">
    <source>
        <dbReference type="ARBA" id="ARBA00022692"/>
    </source>
</evidence>
<dbReference type="RefSeq" id="WP_188657333.1">
    <property type="nucleotide sequence ID" value="NZ_BMIH01000001.1"/>
</dbReference>